<evidence type="ECO:0000256" key="1">
    <source>
        <dbReference type="ARBA" id="ARBA00005125"/>
    </source>
</evidence>
<comment type="similarity">
    <text evidence="2">Belongs to the NAD(P)-dependent epimerase/dehydratase family.</text>
</comment>
<feature type="signal peptide" evidence="3">
    <location>
        <begin position="1"/>
        <end position="21"/>
    </location>
</feature>
<name>A0A2P2EDB0_9PROT</name>
<feature type="domain" description="NAD-dependent epimerase/dehydratase" evidence="4">
    <location>
        <begin position="11"/>
        <end position="229"/>
    </location>
</feature>
<dbReference type="Gene3D" id="3.40.50.720">
    <property type="entry name" value="NAD(P)-binding Rossmann-like Domain"/>
    <property type="match status" value="1"/>
</dbReference>
<evidence type="ECO:0000256" key="2">
    <source>
        <dbReference type="ARBA" id="ARBA00007637"/>
    </source>
</evidence>
<sequence length="312" mass="33426">MKSNVVIPRLLVTGASGFLGAAVAAAASAAGYDVLGIGRAADASRTKAIKIAYDQLDLSDEVATHDLLRRFRPHIIVHAAWSGVSGQARDQDIQYDNVRATCRLLDLGAQYGLEKFIGIGSQAEYGPFEGRIEETHLPAPITLYGAAKHAACTLARQRAITHHIQFAWLRLFAIYGPSDNGNWLIPSLIAAMLDGRCPPMTEGIQKWDYLYIDDAAQALLALIRAMSTQSAATGVFNLCSGEAVPVRQIAQEIAHIAAPNLDLEFGTIAYKPGQIFHMEGDPTRLQAATGWAPSTSLQAGLAATITSMRAMA</sequence>
<evidence type="ECO:0000313" key="5">
    <source>
        <dbReference type="EMBL" id="GBF59052.1"/>
    </source>
</evidence>
<dbReference type="RefSeq" id="WP_108985901.1">
    <property type="nucleotide sequence ID" value="NZ_BFBR01000009.1"/>
</dbReference>
<dbReference type="InterPro" id="IPR001509">
    <property type="entry name" value="Epimerase_deHydtase"/>
</dbReference>
<reference evidence="5" key="1">
    <citation type="journal article" date="2018" name="Genome Announc.">
        <title>Draft Genome Sequence of "Candidatus Phycosocius bacilliformis," an Alphaproteobacterial Ectosymbiont of the Hydrocarbon-Producing Green Alga Botryococcus braunii.</title>
        <authorList>
            <person name="Tanabe Y."/>
            <person name="Yamaguchi H."/>
            <person name="Watanabe M.M."/>
        </authorList>
    </citation>
    <scope>NUCLEOTIDE SEQUENCE [LARGE SCALE GENOMIC DNA]</scope>
    <source>
        <strain evidence="5">BOTRYCO-2</strain>
    </source>
</reference>
<dbReference type="InterPro" id="IPR036291">
    <property type="entry name" value="NAD(P)-bd_dom_sf"/>
</dbReference>
<dbReference type="AlphaFoldDB" id="A0A2P2EDB0"/>
<dbReference type="GO" id="GO:0033705">
    <property type="term" value="F:GDP-4-dehydro-6-deoxy-D-mannose reductase activity"/>
    <property type="evidence" value="ECO:0007669"/>
    <property type="project" value="UniProtKB-EC"/>
</dbReference>
<gene>
    <name evidence="5" type="primary">rmd</name>
    <name evidence="5" type="ORF">PbB2_02744</name>
</gene>
<dbReference type="Proteomes" id="UP000245086">
    <property type="component" value="Unassembled WGS sequence"/>
</dbReference>
<evidence type="ECO:0000256" key="3">
    <source>
        <dbReference type="SAM" id="SignalP"/>
    </source>
</evidence>
<keyword evidence="5" id="KW-0560">Oxidoreductase</keyword>
<accession>A0A2P2EDB0</accession>
<feature type="chain" id="PRO_5015179146" evidence="3">
    <location>
        <begin position="22"/>
        <end position="312"/>
    </location>
</feature>
<organism evidence="5 6">
    <name type="scientific">Candidatus Phycosocius bacilliformis</name>
    <dbReference type="NCBI Taxonomy" id="1445552"/>
    <lineage>
        <taxon>Bacteria</taxon>
        <taxon>Pseudomonadati</taxon>
        <taxon>Pseudomonadota</taxon>
        <taxon>Alphaproteobacteria</taxon>
        <taxon>Caulobacterales</taxon>
        <taxon>Caulobacterales incertae sedis</taxon>
        <taxon>Candidatus Phycosocius</taxon>
    </lineage>
</organism>
<keyword evidence="3" id="KW-0732">Signal</keyword>
<dbReference type="EMBL" id="BFBR01000009">
    <property type="protein sequence ID" value="GBF59052.1"/>
    <property type="molecule type" value="Genomic_DNA"/>
</dbReference>
<proteinExistence type="inferred from homology"/>
<dbReference type="PANTHER" id="PTHR43000">
    <property type="entry name" value="DTDP-D-GLUCOSE 4,6-DEHYDRATASE-RELATED"/>
    <property type="match status" value="1"/>
</dbReference>
<evidence type="ECO:0000313" key="6">
    <source>
        <dbReference type="Proteomes" id="UP000245086"/>
    </source>
</evidence>
<dbReference type="Pfam" id="PF01370">
    <property type="entry name" value="Epimerase"/>
    <property type="match status" value="1"/>
</dbReference>
<dbReference type="EC" id="1.1.1.281" evidence="5"/>
<comment type="pathway">
    <text evidence="1">Bacterial outer membrane biogenesis; LPS O-antigen biosynthesis.</text>
</comment>
<dbReference type="OrthoDB" id="9801785at2"/>
<protein>
    <submittedName>
        <fullName evidence="5">GDP-6-deoxy-D-mannose reductase</fullName>
        <ecNumber evidence="5">1.1.1.281</ecNumber>
    </submittedName>
</protein>
<keyword evidence="6" id="KW-1185">Reference proteome</keyword>
<comment type="caution">
    <text evidence="5">The sequence shown here is derived from an EMBL/GenBank/DDBJ whole genome shotgun (WGS) entry which is preliminary data.</text>
</comment>
<dbReference type="SUPFAM" id="SSF51735">
    <property type="entry name" value="NAD(P)-binding Rossmann-fold domains"/>
    <property type="match status" value="1"/>
</dbReference>
<evidence type="ECO:0000259" key="4">
    <source>
        <dbReference type="Pfam" id="PF01370"/>
    </source>
</evidence>